<evidence type="ECO:0000256" key="1">
    <source>
        <dbReference type="ARBA" id="ARBA00001163"/>
    </source>
</evidence>
<evidence type="ECO:0000256" key="2">
    <source>
        <dbReference type="ARBA" id="ARBA00004754"/>
    </source>
</evidence>
<keyword evidence="4" id="KW-0659">Purine metabolism</keyword>
<dbReference type="PANTHER" id="PTHR43466">
    <property type="entry name" value="2-OXO-4-HYDROXY-4-CARBOXY-5-UREIDOIMIDAZOLINE DECARBOXYLASE-RELATED"/>
    <property type="match status" value="1"/>
</dbReference>
<dbReference type="GO" id="GO:0006144">
    <property type="term" value="P:purine nucleobase metabolic process"/>
    <property type="evidence" value="ECO:0007669"/>
    <property type="project" value="UniProtKB-KW"/>
</dbReference>
<evidence type="ECO:0000256" key="4">
    <source>
        <dbReference type="ARBA" id="ARBA00022631"/>
    </source>
</evidence>
<gene>
    <name evidence="8" type="primary">uraD</name>
    <name evidence="8" type="ORF">FPL14_02545</name>
</gene>
<name>A0A7G5C6L8_9BACL</name>
<dbReference type="GO" id="GO:0019628">
    <property type="term" value="P:urate catabolic process"/>
    <property type="evidence" value="ECO:0007669"/>
    <property type="project" value="UniProtKB-UniPathway"/>
</dbReference>
<organism evidence="8 9">
    <name type="scientific">Cohnella cholangitidis</name>
    <dbReference type="NCBI Taxonomy" id="2598458"/>
    <lineage>
        <taxon>Bacteria</taxon>
        <taxon>Bacillati</taxon>
        <taxon>Bacillota</taxon>
        <taxon>Bacilli</taxon>
        <taxon>Bacillales</taxon>
        <taxon>Paenibacillaceae</taxon>
        <taxon>Cohnella</taxon>
    </lineage>
</organism>
<accession>A0A7G5C6L8</accession>
<dbReference type="GO" id="GO:0051997">
    <property type="term" value="F:2-oxo-4-hydroxy-4-carboxy-5-ureidoimidazoline decarboxylase activity"/>
    <property type="evidence" value="ECO:0007669"/>
    <property type="project" value="UniProtKB-EC"/>
</dbReference>
<evidence type="ECO:0000313" key="8">
    <source>
        <dbReference type="EMBL" id="QMV44852.1"/>
    </source>
</evidence>
<dbReference type="PANTHER" id="PTHR43466:SF1">
    <property type="entry name" value="2-OXO-4-HYDROXY-4-CARBOXY-5-UREIDOIMIDAZOLINE DECARBOXYLASE-RELATED"/>
    <property type="match status" value="1"/>
</dbReference>
<dbReference type="SUPFAM" id="SSF158694">
    <property type="entry name" value="UraD-Like"/>
    <property type="match status" value="1"/>
</dbReference>
<keyword evidence="9" id="KW-1185">Reference proteome</keyword>
<comment type="catalytic activity">
    <reaction evidence="1">
        <text>5-hydroxy-2-oxo-4-ureido-2,5-dihydro-1H-imidazole-5-carboxylate + H(+) = (S)-allantoin + CO2</text>
        <dbReference type="Rhea" id="RHEA:26301"/>
        <dbReference type="ChEBI" id="CHEBI:15378"/>
        <dbReference type="ChEBI" id="CHEBI:15678"/>
        <dbReference type="ChEBI" id="CHEBI:16526"/>
        <dbReference type="ChEBI" id="CHEBI:58639"/>
        <dbReference type="EC" id="4.1.1.97"/>
    </reaction>
</comment>
<dbReference type="EMBL" id="CP041969">
    <property type="protein sequence ID" value="QMV44852.1"/>
    <property type="molecule type" value="Genomic_DNA"/>
</dbReference>
<feature type="domain" description="Oxo-4-hydroxy-4-carboxy-5-ureidoimidazoline decarboxylase" evidence="7">
    <location>
        <begin position="6"/>
        <end position="157"/>
    </location>
</feature>
<evidence type="ECO:0000313" key="9">
    <source>
        <dbReference type="Proteomes" id="UP000515679"/>
    </source>
</evidence>
<dbReference type="Proteomes" id="UP000515679">
    <property type="component" value="Chromosome"/>
</dbReference>
<keyword evidence="5" id="KW-0210">Decarboxylase</keyword>
<dbReference type="EC" id="4.1.1.97" evidence="3"/>
<dbReference type="AlphaFoldDB" id="A0A7G5C6L8"/>
<reference evidence="8 9" key="1">
    <citation type="submission" date="2019-07" db="EMBL/GenBank/DDBJ databases">
        <authorList>
            <person name="Kim J.K."/>
            <person name="Cheong H.-M."/>
            <person name="Choi Y."/>
            <person name="Hwang K.J."/>
            <person name="Lee S."/>
            <person name="Choi C."/>
        </authorList>
    </citation>
    <scope>NUCLEOTIDE SEQUENCE [LARGE SCALE GENOMIC DNA]</scope>
    <source>
        <strain evidence="8 9">KS 22</strain>
    </source>
</reference>
<dbReference type="InterPro" id="IPR036778">
    <property type="entry name" value="OHCU_decarboxylase_sf"/>
</dbReference>
<evidence type="ECO:0000256" key="6">
    <source>
        <dbReference type="ARBA" id="ARBA00023239"/>
    </source>
</evidence>
<evidence type="ECO:0000256" key="3">
    <source>
        <dbReference type="ARBA" id="ARBA00012257"/>
    </source>
</evidence>
<dbReference type="InterPro" id="IPR017580">
    <property type="entry name" value="OHCU_decarboxylase-1"/>
</dbReference>
<evidence type="ECO:0000259" key="7">
    <source>
        <dbReference type="Pfam" id="PF09349"/>
    </source>
</evidence>
<protein>
    <recommendedName>
        <fullName evidence="3">2-oxo-4-hydroxy-4-carboxy-5-ureidoimidazoline decarboxylase</fullName>
        <ecNumber evidence="3">4.1.1.97</ecNumber>
    </recommendedName>
</protein>
<dbReference type="UniPathway" id="UPA00394">
    <property type="reaction ID" value="UER00652"/>
</dbReference>
<sequence>MPVIGKMSKEQFVETLGGIFENAPWVAEGAWEHRPFKTRKQLHDKMMEVVRQASDETVTAFFRGHPDLATRLEVTEYSAAEQQGAGLSLLSAEEVETFAANNREYAEKFGFPFIMAVKGKNKNEVLLAMKIRIHHSEAEERETALEEIGKITGFRLKDLLEA</sequence>
<proteinExistence type="predicted"/>
<keyword evidence="6 8" id="KW-0456">Lyase</keyword>
<dbReference type="GO" id="GO:0000255">
    <property type="term" value="P:allantoin metabolic process"/>
    <property type="evidence" value="ECO:0007669"/>
    <property type="project" value="InterPro"/>
</dbReference>
<dbReference type="Pfam" id="PF09349">
    <property type="entry name" value="OHCU_decarbox"/>
    <property type="match status" value="1"/>
</dbReference>
<dbReference type="NCBIfam" id="TIGR03164">
    <property type="entry name" value="UHCUDC"/>
    <property type="match status" value="1"/>
</dbReference>
<comment type="pathway">
    <text evidence="2">Purine metabolism; urate degradation; (S)-allantoin from urate: step 3/3.</text>
</comment>
<dbReference type="Gene3D" id="1.10.3330.10">
    <property type="entry name" value="Oxo-4-hydroxy-4-carboxy-5-ureidoimidazoline decarboxylase"/>
    <property type="match status" value="1"/>
</dbReference>
<evidence type="ECO:0000256" key="5">
    <source>
        <dbReference type="ARBA" id="ARBA00022793"/>
    </source>
</evidence>
<dbReference type="KEGG" id="cchl:FPL14_02545"/>
<dbReference type="InterPro" id="IPR018020">
    <property type="entry name" value="OHCU_decarboxylase"/>
</dbReference>